<dbReference type="SMART" id="SM00238">
    <property type="entry name" value="BIR"/>
    <property type="match status" value="1"/>
</dbReference>
<dbReference type="InterPro" id="IPR050784">
    <property type="entry name" value="IAP"/>
</dbReference>
<protein>
    <submittedName>
        <fullName evidence="2">Uncharacterized protein</fullName>
    </submittedName>
</protein>
<dbReference type="AlphaFoldDB" id="A0A9D4FVL1"/>
<organism evidence="2 3">
    <name type="scientific">Dreissena polymorpha</name>
    <name type="common">Zebra mussel</name>
    <name type="synonym">Mytilus polymorpha</name>
    <dbReference type="NCBI Taxonomy" id="45954"/>
    <lineage>
        <taxon>Eukaryota</taxon>
        <taxon>Metazoa</taxon>
        <taxon>Spiralia</taxon>
        <taxon>Lophotrochozoa</taxon>
        <taxon>Mollusca</taxon>
        <taxon>Bivalvia</taxon>
        <taxon>Autobranchia</taxon>
        <taxon>Heteroconchia</taxon>
        <taxon>Euheterodonta</taxon>
        <taxon>Imparidentia</taxon>
        <taxon>Neoheterodontei</taxon>
        <taxon>Myida</taxon>
        <taxon>Dreissenoidea</taxon>
        <taxon>Dreissenidae</taxon>
        <taxon>Dreissena</taxon>
    </lineage>
</organism>
<evidence type="ECO:0000313" key="3">
    <source>
        <dbReference type="Proteomes" id="UP000828390"/>
    </source>
</evidence>
<dbReference type="GO" id="GO:0005737">
    <property type="term" value="C:cytoplasm"/>
    <property type="evidence" value="ECO:0007669"/>
    <property type="project" value="TreeGrafter"/>
</dbReference>
<feature type="compositionally biased region" description="Polar residues" evidence="1">
    <location>
        <begin position="571"/>
        <end position="581"/>
    </location>
</feature>
<feature type="region of interest" description="Disordered" evidence="1">
    <location>
        <begin position="708"/>
        <end position="729"/>
    </location>
</feature>
<reference evidence="2" key="1">
    <citation type="journal article" date="2019" name="bioRxiv">
        <title>The Genome of the Zebra Mussel, Dreissena polymorpha: A Resource for Invasive Species Research.</title>
        <authorList>
            <person name="McCartney M.A."/>
            <person name="Auch B."/>
            <person name="Kono T."/>
            <person name="Mallez S."/>
            <person name="Zhang Y."/>
            <person name="Obille A."/>
            <person name="Becker A."/>
            <person name="Abrahante J.E."/>
            <person name="Garbe J."/>
            <person name="Badalamenti J.P."/>
            <person name="Herman A."/>
            <person name="Mangelson H."/>
            <person name="Liachko I."/>
            <person name="Sullivan S."/>
            <person name="Sone E.D."/>
            <person name="Koren S."/>
            <person name="Silverstein K.A.T."/>
            <person name="Beckman K.B."/>
            <person name="Gohl D.M."/>
        </authorList>
    </citation>
    <scope>NUCLEOTIDE SEQUENCE</scope>
    <source>
        <strain evidence="2">Duluth1</strain>
        <tissue evidence="2">Whole animal</tissue>
    </source>
</reference>
<dbReference type="GO" id="GO:0005634">
    <property type="term" value="C:nucleus"/>
    <property type="evidence" value="ECO:0007669"/>
    <property type="project" value="TreeGrafter"/>
</dbReference>
<keyword evidence="3" id="KW-1185">Reference proteome</keyword>
<feature type="region of interest" description="Disordered" evidence="1">
    <location>
        <begin position="571"/>
        <end position="592"/>
    </location>
</feature>
<reference evidence="2" key="2">
    <citation type="submission" date="2020-11" db="EMBL/GenBank/DDBJ databases">
        <authorList>
            <person name="McCartney M.A."/>
            <person name="Auch B."/>
            <person name="Kono T."/>
            <person name="Mallez S."/>
            <person name="Becker A."/>
            <person name="Gohl D.M."/>
            <person name="Silverstein K.A.T."/>
            <person name="Koren S."/>
            <person name="Bechman K.B."/>
            <person name="Herman A."/>
            <person name="Abrahante J.E."/>
            <person name="Garbe J."/>
        </authorList>
    </citation>
    <scope>NUCLEOTIDE SEQUENCE</scope>
    <source>
        <strain evidence="2">Duluth1</strain>
        <tissue evidence="2">Whole animal</tissue>
    </source>
</reference>
<dbReference type="InterPro" id="IPR001370">
    <property type="entry name" value="BIR_rpt"/>
</dbReference>
<dbReference type="PANTHER" id="PTHR10044">
    <property type="entry name" value="INHIBITOR OF APOPTOSIS"/>
    <property type="match status" value="1"/>
</dbReference>
<evidence type="ECO:0000256" key="1">
    <source>
        <dbReference type="SAM" id="MobiDB-lite"/>
    </source>
</evidence>
<dbReference type="SUPFAM" id="SSF57924">
    <property type="entry name" value="Inhibitor of apoptosis (IAP) repeat"/>
    <property type="match status" value="1"/>
</dbReference>
<gene>
    <name evidence="2" type="ORF">DPMN_132161</name>
</gene>
<dbReference type="Gene3D" id="1.10.1170.10">
    <property type="entry name" value="Inhibitor Of Apoptosis Protein (2mihbC-IAP-1), Chain A"/>
    <property type="match status" value="1"/>
</dbReference>
<dbReference type="PROSITE" id="PS50143">
    <property type="entry name" value="BIR_REPEAT_2"/>
    <property type="match status" value="1"/>
</dbReference>
<accession>A0A9D4FVL1</accession>
<feature type="compositionally biased region" description="Low complexity" evidence="1">
    <location>
        <begin position="708"/>
        <end position="720"/>
    </location>
</feature>
<evidence type="ECO:0000313" key="2">
    <source>
        <dbReference type="EMBL" id="KAH3803891.1"/>
    </source>
</evidence>
<name>A0A9D4FVL1_DREPO</name>
<dbReference type="Pfam" id="PF00653">
    <property type="entry name" value="BIR"/>
    <property type="match status" value="1"/>
</dbReference>
<dbReference type="EMBL" id="JAIWYP010000006">
    <property type="protein sequence ID" value="KAH3803891.1"/>
    <property type="molecule type" value="Genomic_DNA"/>
</dbReference>
<dbReference type="PANTHER" id="PTHR10044:SF139">
    <property type="entry name" value="DEATH-ASSOCIATED INHIBITOR OF APOPTOSIS 2"/>
    <property type="match status" value="1"/>
</dbReference>
<comment type="caution">
    <text evidence="2">The sequence shown here is derived from an EMBL/GenBank/DDBJ whole genome shotgun (WGS) entry which is preliminary data.</text>
</comment>
<dbReference type="CDD" id="cd00022">
    <property type="entry name" value="BIR"/>
    <property type="match status" value="1"/>
</dbReference>
<sequence length="785" mass="89064">MYDKGGRGEHFGQRNVEKMANMDWQQWNYRCFSLKHDNLTDIQYVTPYGTDVYFVLVFDIGFEIVEYKHPLVQVYGTQNDNAILLWNPANELEKRYVKPCVSTINRTELSQNTKQYCIQNKNDLKLADSCRKPKCRIVSSDNCNPNSKEQDNEAYNNSHEYQNTAISVEELEMSNIQLLDEHQDQPPTTSAAHCFNENENSIFYDRQGHTKSSDDALIDKIKELTSDFLTEDPQTCTVEVENLETTTCYQELRINGVSDASSVTEHRLVEGRETHIIIDCDRLKTVSNDSKSTTERQIEGTVNIGTRSRSSLPETIQYPDVRNSYLTDSNDINIRAVKQHSNDTLEDHLPLDVNDSRVLSNDSVPRTLYRNSEVPQNGSRSTDCDHDYNASKLKQQSVSAGLTCSVVHLHEQNPDQPAILKDAIKKLSNDTERVVVPRDWVVLPAVQNDIEELRRIVDKTVQGEPVPAQESMRFELLRSCTYRTFPKDGKPDVRKLAEAGFYYASNSDEVICYCCYKRISNWKADDDPMAIHRRISPECRFFTDTATVNVTKERTAQVESEIMAKIQGGRQRNTITQSAPFQTRKDSQSPRNIADAGVSLRQSQPARAHGQFAMAHSGETSLPMHQPPVNTRDSTKYLSMMPQIARNETASPNRSHFQTGVFVPQDNFRVPVIDTRAVQPSDDTPGQDAVIDEHVRESLFRIEEVSTSVATSSARAETSRPTTERPERGLDSLIRSDASVLVQGMGYELPIVRRALINLLDRGQTRPDAQEIMNEIFQIEDGTTN</sequence>
<proteinExistence type="predicted"/>
<dbReference type="OrthoDB" id="6063402at2759"/>
<dbReference type="Proteomes" id="UP000828390">
    <property type="component" value="Unassembled WGS sequence"/>
</dbReference>